<dbReference type="Proteomes" id="UP000800096">
    <property type="component" value="Unassembled WGS sequence"/>
</dbReference>
<feature type="chain" id="PRO_5025599142" evidence="2">
    <location>
        <begin position="21"/>
        <end position="206"/>
    </location>
</feature>
<keyword evidence="4" id="KW-1185">Reference proteome</keyword>
<feature type="region of interest" description="Disordered" evidence="1">
    <location>
        <begin position="144"/>
        <end position="169"/>
    </location>
</feature>
<evidence type="ECO:0000256" key="1">
    <source>
        <dbReference type="SAM" id="MobiDB-lite"/>
    </source>
</evidence>
<proteinExistence type="predicted"/>
<organism evidence="3 4">
    <name type="scientific">Ampelomyces quisqualis</name>
    <name type="common">Powdery mildew agent</name>
    <dbReference type="NCBI Taxonomy" id="50730"/>
    <lineage>
        <taxon>Eukaryota</taxon>
        <taxon>Fungi</taxon>
        <taxon>Dikarya</taxon>
        <taxon>Ascomycota</taxon>
        <taxon>Pezizomycotina</taxon>
        <taxon>Dothideomycetes</taxon>
        <taxon>Pleosporomycetidae</taxon>
        <taxon>Pleosporales</taxon>
        <taxon>Pleosporineae</taxon>
        <taxon>Phaeosphaeriaceae</taxon>
        <taxon>Ampelomyces</taxon>
    </lineage>
</organism>
<name>A0A6A5QCV1_AMPQU</name>
<evidence type="ECO:0000313" key="4">
    <source>
        <dbReference type="Proteomes" id="UP000800096"/>
    </source>
</evidence>
<reference evidence="3" key="1">
    <citation type="journal article" date="2020" name="Stud. Mycol.">
        <title>101 Dothideomycetes genomes: a test case for predicting lifestyles and emergence of pathogens.</title>
        <authorList>
            <person name="Haridas S."/>
            <person name="Albert R."/>
            <person name="Binder M."/>
            <person name="Bloem J."/>
            <person name="Labutti K."/>
            <person name="Salamov A."/>
            <person name="Andreopoulos B."/>
            <person name="Baker S."/>
            <person name="Barry K."/>
            <person name="Bills G."/>
            <person name="Bluhm B."/>
            <person name="Cannon C."/>
            <person name="Castanera R."/>
            <person name="Culley D."/>
            <person name="Daum C."/>
            <person name="Ezra D."/>
            <person name="Gonzalez J."/>
            <person name="Henrissat B."/>
            <person name="Kuo A."/>
            <person name="Liang C."/>
            <person name="Lipzen A."/>
            <person name="Lutzoni F."/>
            <person name="Magnuson J."/>
            <person name="Mondo S."/>
            <person name="Nolan M."/>
            <person name="Ohm R."/>
            <person name="Pangilinan J."/>
            <person name="Park H.-J."/>
            <person name="Ramirez L."/>
            <person name="Alfaro M."/>
            <person name="Sun H."/>
            <person name="Tritt A."/>
            <person name="Yoshinaga Y."/>
            <person name="Zwiers L.-H."/>
            <person name="Turgeon B."/>
            <person name="Goodwin S."/>
            <person name="Spatafora J."/>
            <person name="Crous P."/>
            <person name="Grigoriev I."/>
        </authorList>
    </citation>
    <scope>NUCLEOTIDE SEQUENCE</scope>
    <source>
        <strain evidence="3">HMLAC05119</strain>
    </source>
</reference>
<protein>
    <submittedName>
        <fullName evidence="3">Uncharacterized protein</fullName>
    </submittedName>
</protein>
<evidence type="ECO:0000313" key="3">
    <source>
        <dbReference type="EMBL" id="KAF1912324.1"/>
    </source>
</evidence>
<sequence length="206" mass="21659">MKYIIFLTIALVAFASVSSAQLKAHDVADLVARDTYLNPTRLSVLSVLRTAIPSGSNFPRPTGDFVPEWYQKLPEDVKSLLPSLYPATVAEISATSELVSSPQHFSTHSCSRSYLKSPITTTILISSTTHITVTKTVHYAPSLSTGTGVPSNGSSTISTPSNGTMSTGLPSPSVPPFLGGANSVVKVETLAALAWVGLAAGFFLFA</sequence>
<dbReference type="EMBL" id="ML979140">
    <property type="protein sequence ID" value="KAF1912324.1"/>
    <property type="molecule type" value="Genomic_DNA"/>
</dbReference>
<accession>A0A6A5QCV1</accession>
<gene>
    <name evidence="3" type="ORF">BDU57DRAFT_582486</name>
</gene>
<dbReference type="AlphaFoldDB" id="A0A6A5QCV1"/>
<dbReference type="OrthoDB" id="3800804at2759"/>
<keyword evidence="2" id="KW-0732">Signal</keyword>
<feature type="signal peptide" evidence="2">
    <location>
        <begin position="1"/>
        <end position="20"/>
    </location>
</feature>
<evidence type="ECO:0000256" key="2">
    <source>
        <dbReference type="SAM" id="SignalP"/>
    </source>
</evidence>